<organism evidence="2">
    <name type="scientific">uncultured Sulfurovum sp</name>
    <dbReference type="NCBI Taxonomy" id="269237"/>
    <lineage>
        <taxon>Bacteria</taxon>
        <taxon>Pseudomonadati</taxon>
        <taxon>Campylobacterota</taxon>
        <taxon>Epsilonproteobacteria</taxon>
        <taxon>Campylobacterales</taxon>
        <taxon>Sulfurovaceae</taxon>
        <taxon>Sulfurovum</taxon>
        <taxon>environmental samples</taxon>
    </lineage>
</organism>
<sequence length="342" mass="39074">MLAIFRFLLLVVVLIQSTLHASQSEYVYTYVPKQVYSNQLFPVTLVGPDESPTLIFDRSSMVQPLFKKPLIVKNGQQNFYTFYFKAEYSDMTLPMLFISSETTETSLSDRKIEHMPLKVPENFSGVLASSMKIKNHQVSNFDGENHMVTLSLEAYEANLEDMLVKGVLEGDIESFHRKHAKVTAGYYAVLPNDKEALTFTYFNTTRRAFKTLSVPVHVVNASVTTQSDLNPKVDAFERLKKYTLIGFVLFFLLMFLLRRDFFYLVLGVISIITLLTFYIPHKKICISQGTEVYILPTHTSTSSSRIHSTMDAMLLDTHGDFLKIEYKTGLIGWVKNENTCKN</sequence>
<dbReference type="EMBL" id="CACVAS010000117">
    <property type="protein sequence ID" value="CAA6822780.1"/>
    <property type="molecule type" value="Genomic_DNA"/>
</dbReference>
<feature type="transmembrane region" description="Helical" evidence="1">
    <location>
        <begin position="261"/>
        <end position="279"/>
    </location>
</feature>
<evidence type="ECO:0008006" key="3">
    <source>
        <dbReference type="Google" id="ProtNLM"/>
    </source>
</evidence>
<keyword evidence="1" id="KW-1133">Transmembrane helix</keyword>
<evidence type="ECO:0000256" key="1">
    <source>
        <dbReference type="SAM" id="Phobius"/>
    </source>
</evidence>
<name>A0A6S6U0R4_9BACT</name>
<gene>
    <name evidence="2" type="ORF">HELGO_WM829</name>
</gene>
<protein>
    <recommendedName>
        <fullName evidence="3">Periplasmic protein</fullName>
    </recommendedName>
</protein>
<accession>A0A6S6U0R4</accession>
<dbReference type="AlphaFoldDB" id="A0A6S6U0R4"/>
<proteinExistence type="predicted"/>
<keyword evidence="1" id="KW-0812">Transmembrane</keyword>
<keyword evidence="1" id="KW-0472">Membrane</keyword>
<evidence type="ECO:0000313" key="2">
    <source>
        <dbReference type="EMBL" id="CAA6822780.1"/>
    </source>
</evidence>
<reference evidence="2" key="1">
    <citation type="submission" date="2020-01" db="EMBL/GenBank/DDBJ databases">
        <authorList>
            <person name="Meier V. D."/>
            <person name="Meier V D."/>
        </authorList>
    </citation>
    <scope>NUCLEOTIDE SEQUENCE</scope>
    <source>
        <strain evidence="2">HLG_WM_MAG_01</strain>
    </source>
</reference>